<name>A0A397HH61_9GLOM</name>
<dbReference type="Proteomes" id="UP000266861">
    <property type="component" value="Unassembled WGS sequence"/>
</dbReference>
<comment type="caution">
    <text evidence="2">The sequence shown here is derived from an EMBL/GenBank/DDBJ whole genome shotgun (WGS) entry which is preliminary data.</text>
</comment>
<dbReference type="OrthoDB" id="25620at2759"/>
<dbReference type="InterPro" id="IPR006571">
    <property type="entry name" value="TLDc_dom"/>
</dbReference>
<evidence type="ECO:0000259" key="1">
    <source>
        <dbReference type="PROSITE" id="PS51886"/>
    </source>
</evidence>
<protein>
    <recommendedName>
        <fullName evidence="1">TLDc domain-containing protein</fullName>
    </recommendedName>
</protein>
<sequence>MPIISTLLPPRRILNTKLPFRDTSIPLPSNIITNEHALEISSWIDKKEIPYTENNPYEFELLVKGSRDGFDVKNIYNICDKVSNTVIVLKVVGTGEILGGYNPLQWTKETNGRNPTCDSFAFSLKTSNLKNSILSRVKNHNYGIGFYSRDSYYSFGHTLVLRYNLKTRKRSYCRINGESFDKPIRPAEFLSLDHCPPSSDKSTFNVEEYEIFKVSKRNDF</sequence>
<proteinExistence type="predicted"/>
<evidence type="ECO:0000313" key="3">
    <source>
        <dbReference type="Proteomes" id="UP000266861"/>
    </source>
</evidence>
<reference evidence="2 3" key="1">
    <citation type="submission" date="2018-08" db="EMBL/GenBank/DDBJ databases">
        <title>Genome and evolution of the arbuscular mycorrhizal fungus Diversispora epigaea (formerly Glomus versiforme) and its bacterial endosymbionts.</title>
        <authorList>
            <person name="Sun X."/>
            <person name="Fei Z."/>
            <person name="Harrison M."/>
        </authorList>
    </citation>
    <scope>NUCLEOTIDE SEQUENCE [LARGE SCALE GENOMIC DNA]</scope>
    <source>
        <strain evidence="2 3">IT104</strain>
    </source>
</reference>
<gene>
    <name evidence="2" type="ORF">Glove_350g170</name>
</gene>
<dbReference type="AlphaFoldDB" id="A0A397HH61"/>
<feature type="domain" description="TLDc" evidence="1">
    <location>
        <begin position="30"/>
        <end position="215"/>
    </location>
</feature>
<dbReference type="EMBL" id="PQFF01000320">
    <property type="protein sequence ID" value="RHZ60864.1"/>
    <property type="molecule type" value="Genomic_DNA"/>
</dbReference>
<dbReference type="STRING" id="1348612.A0A397HH61"/>
<dbReference type="Pfam" id="PF07534">
    <property type="entry name" value="TLD"/>
    <property type="match status" value="1"/>
</dbReference>
<dbReference type="PROSITE" id="PS51886">
    <property type="entry name" value="TLDC"/>
    <property type="match status" value="1"/>
</dbReference>
<organism evidence="2 3">
    <name type="scientific">Diversispora epigaea</name>
    <dbReference type="NCBI Taxonomy" id="1348612"/>
    <lineage>
        <taxon>Eukaryota</taxon>
        <taxon>Fungi</taxon>
        <taxon>Fungi incertae sedis</taxon>
        <taxon>Mucoromycota</taxon>
        <taxon>Glomeromycotina</taxon>
        <taxon>Glomeromycetes</taxon>
        <taxon>Diversisporales</taxon>
        <taxon>Diversisporaceae</taxon>
        <taxon>Diversispora</taxon>
    </lineage>
</organism>
<accession>A0A397HH61</accession>
<evidence type="ECO:0000313" key="2">
    <source>
        <dbReference type="EMBL" id="RHZ60864.1"/>
    </source>
</evidence>
<keyword evidence="3" id="KW-1185">Reference proteome</keyword>